<keyword evidence="4" id="KW-1185">Reference proteome</keyword>
<feature type="region of interest" description="Disordered" evidence="1">
    <location>
        <begin position="495"/>
        <end position="586"/>
    </location>
</feature>
<feature type="transmembrane region" description="Helical" evidence="2">
    <location>
        <begin position="422"/>
        <end position="444"/>
    </location>
</feature>
<dbReference type="Proteomes" id="UP000282674">
    <property type="component" value="Unassembled WGS sequence"/>
</dbReference>
<sequence length="586" mass="64536">MSDGTPPDVLPPSRLRRAGLDRVLPGRSRPWAVPPPLRAVGRFLAAHTVFLAVVGGAIALRVVAMLGFPSVLWFGDSRTYVTGALDMRPSTLRPSGYSLILAAIRPFHGFTGVLVVQHAMGVLAGVMVYALLQRALRRGWPRLWIWVPGVIASVLTLPVLYDAYEIQLEHMLMADVPFTFMLIAGITLAMWWRKTPLWAGAVAGLVIGAAADVRSVGLPMLIVLAFCLAVRRAGWRTVTATVVAGVAPLVGYMIWFHSYNGQWAFTSTDKVWLYGRVADFADCTKIKPKPELQLFCQDKVIRDPEVAAAFQAMWTSDSPFDQMPWEMDDPRTNKLAGEFAMQAIEKQPGDYAYVVWRDTWRAFDWKRVDYPNPGTVEEYRFPEGGALRTWNAMAAYDYGGRTAESRVVEPYGDFMRDYQSHYFMPGTFLGILLGAGLVGVVLRIRRFGGPVLLPFGVGLALLVVPAATADFDYRYVLPTAPFAVLAAGLALTREPRRETAPAPAVPSGEPGSETPEPKQPDKPEEPEEPEKPEADRKPRPETDEQAEEEPSEGEGPEADEGADEETEQAPEQAPEKAQEKADAPGR</sequence>
<proteinExistence type="predicted"/>
<feature type="transmembrane region" description="Helical" evidence="2">
    <location>
        <begin position="107"/>
        <end position="131"/>
    </location>
</feature>
<dbReference type="EMBL" id="RFFG01000006">
    <property type="protein sequence ID" value="RMI46975.1"/>
    <property type="molecule type" value="Genomic_DNA"/>
</dbReference>
<evidence type="ECO:0008006" key="5">
    <source>
        <dbReference type="Google" id="ProtNLM"/>
    </source>
</evidence>
<accession>A0A3M2MEA4</accession>
<keyword evidence="2" id="KW-0812">Transmembrane</keyword>
<dbReference type="RefSeq" id="WP_122193102.1">
    <property type="nucleotide sequence ID" value="NZ_JBHSKC010000001.1"/>
</dbReference>
<name>A0A3M2MEA4_9ACTN</name>
<feature type="transmembrane region" description="Helical" evidence="2">
    <location>
        <begin position="451"/>
        <end position="469"/>
    </location>
</feature>
<reference evidence="3 4" key="1">
    <citation type="submission" date="2018-10" db="EMBL/GenBank/DDBJ databases">
        <title>Isolation from soil.</title>
        <authorList>
            <person name="Hu J."/>
        </authorList>
    </citation>
    <scope>NUCLEOTIDE SEQUENCE [LARGE SCALE GENOMIC DNA]</scope>
    <source>
        <strain evidence="3 4">NEAU-Ht49</strain>
    </source>
</reference>
<protein>
    <recommendedName>
        <fullName evidence="5">Glycosyltransferase RgtA/B/C/D-like domain-containing protein</fullName>
    </recommendedName>
</protein>
<keyword evidence="2" id="KW-0472">Membrane</keyword>
<evidence type="ECO:0000256" key="2">
    <source>
        <dbReference type="SAM" id="Phobius"/>
    </source>
</evidence>
<evidence type="ECO:0000256" key="1">
    <source>
        <dbReference type="SAM" id="MobiDB-lite"/>
    </source>
</evidence>
<dbReference type="AlphaFoldDB" id="A0A3M2MEA4"/>
<evidence type="ECO:0000313" key="3">
    <source>
        <dbReference type="EMBL" id="RMI46975.1"/>
    </source>
</evidence>
<feature type="compositionally biased region" description="Basic and acidic residues" evidence="1">
    <location>
        <begin position="515"/>
        <end position="542"/>
    </location>
</feature>
<comment type="caution">
    <text evidence="3">The sequence shown here is derived from an EMBL/GenBank/DDBJ whole genome shotgun (WGS) entry which is preliminary data.</text>
</comment>
<dbReference type="OrthoDB" id="3212150at2"/>
<gene>
    <name evidence="3" type="ORF">EBO15_04960</name>
</gene>
<feature type="transmembrane region" description="Helical" evidence="2">
    <location>
        <begin position="172"/>
        <end position="192"/>
    </location>
</feature>
<feature type="transmembrane region" description="Helical" evidence="2">
    <location>
        <begin position="475"/>
        <end position="492"/>
    </location>
</feature>
<feature type="compositionally biased region" description="Acidic residues" evidence="1">
    <location>
        <begin position="543"/>
        <end position="568"/>
    </location>
</feature>
<evidence type="ECO:0000313" key="4">
    <source>
        <dbReference type="Proteomes" id="UP000282674"/>
    </source>
</evidence>
<feature type="transmembrane region" description="Helical" evidence="2">
    <location>
        <begin position="237"/>
        <end position="255"/>
    </location>
</feature>
<feature type="compositionally biased region" description="Basic and acidic residues" evidence="1">
    <location>
        <begin position="573"/>
        <end position="586"/>
    </location>
</feature>
<keyword evidence="2" id="KW-1133">Transmembrane helix</keyword>
<feature type="transmembrane region" description="Helical" evidence="2">
    <location>
        <begin position="44"/>
        <end position="68"/>
    </location>
</feature>
<organism evidence="3 4">
    <name type="scientific">Actinomadura harenae</name>
    <dbReference type="NCBI Taxonomy" id="2483351"/>
    <lineage>
        <taxon>Bacteria</taxon>
        <taxon>Bacillati</taxon>
        <taxon>Actinomycetota</taxon>
        <taxon>Actinomycetes</taxon>
        <taxon>Streptosporangiales</taxon>
        <taxon>Thermomonosporaceae</taxon>
        <taxon>Actinomadura</taxon>
    </lineage>
</organism>
<feature type="transmembrane region" description="Helical" evidence="2">
    <location>
        <begin position="143"/>
        <end position="160"/>
    </location>
</feature>